<protein>
    <submittedName>
        <fullName evidence="2">Uncharacterized protein</fullName>
    </submittedName>
</protein>
<dbReference type="PROSITE" id="PS50084">
    <property type="entry name" value="KH_TYPE_1"/>
    <property type="match status" value="1"/>
</dbReference>
<accession>A0ABU7Q6L0</accession>
<sequence>MNQSAAAAPVVPVTLDLRAFRAPPRSVQECVALWERLEPAVVTVDPLAGPRVRFDLGDEGEVGVWFLEPAAAPRPLGPGTPFAIRGVLEPAEVRNTCATCRTSGSTTYAPYRCPGCDEGRRIGRVCEAHAVFLDGSLRASCVRHAPVCRCGTTAVAWCSGVRCRSRTAWCETHLRRHPRDASVAYCADCHAERFPECEVGQCPSTGYIRCEHRTLAAMKPCGRRVCADHVRRWQVYGRYSRGVALCSRHHHGLRSTSPEDLIDIVLAGTVARASGKRWKSASNRRVQLPRISIVRHILINTRGTVLDMEDIDRLFTSLERRLRGLPSRDATVSSALDLLARHRTSRREDIERFRQQHVEGHAYFGRMVDALRRAGRWELADAVEFSDFRPGKGILFVKVPEHLVGLFKGRGQANVRQLEHQVGVSIQLERRG</sequence>
<gene>
    <name evidence="2" type="ORF">V2J94_34795</name>
</gene>
<evidence type="ECO:0000313" key="3">
    <source>
        <dbReference type="Proteomes" id="UP001354709"/>
    </source>
</evidence>
<name>A0ABU7Q6L0_9ACTN</name>
<evidence type="ECO:0000256" key="1">
    <source>
        <dbReference type="PROSITE-ProRule" id="PRU00117"/>
    </source>
</evidence>
<comment type="caution">
    <text evidence="2">The sequence shown here is derived from an EMBL/GenBank/DDBJ whole genome shotgun (WGS) entry which is preliminary data.</text>
</comment>
<evidence type="ECO:0000313" key="2">
    <source>
        <dbReference type="EMBL" id="MEE4596998.1"/>
    </source>
</evidence>
<reference evidence="2 3" key="1">
    <citation type="submission" date="2023-11" db="EMBL/GenBank/DDBJ databases">
        <title>30 novel species of actinomycetes from the DSMZ collection.</title>
        <authorList>
            <person name="Nouioui I."/>
        </authorList>
    </citation>
    <scope>NUCLEOTIDE SEQUENCE [LARGE SCALE GENOMIC DNA]</scope>
    <source>
        <strain evidence="2 3">DSM 41524</strain>
    </source>
</reference>
<keyword evidence="3" id="KW-1185">Reference proteome</keyword>
<proteinExistence type="predicted"/>
<keyword evidence="1" id="KW-0694">RNA-binding</keyword>
<dbReference type="RefSeq" id="WP_330813727.1">
    <property type="nucleotide sequence ID" value="NZ_JAZBJO010000030.1"/>
</dbReference>
<dbReference type="EMBL" id="JAZBJO010000030">
    <property type="protein sequence ID" value="MEE4596998.1"/>
    <property type="molecule type" value="Genomic_DNA"/>
</dbReference>
<organism evidence="2 3">
    <name type="scientific">Streptomyces asiaticus subsp. ignotus</name>
    <dbReference type="NCBI Taxonomy" id="3098222"/>
    <lineage>
        <taxon>Bacteria</taxon>
        <taxon>Bacillati</taxon>
        <taxon>Actinomycetota</taxon>
        <taxon>Actinomycetes</taxon>
        <taxon>Kitasatosporales</taxon>
        <taxon>Streptomycetaceae</taxon>
        <taxon>Streptomyces</taxon>
        <taxon>Streptomyces violaceusniger group</taxon>
    </lineage>
</organism>
<dbReference type="Proteomes" id="UP001354709">
    <property type="component" value="Unassembled WGS sequence"/>
</dbReference>